<gene>
    <name evidence="2" type="ORF">J21TS7_63340</name>
</gene>
<comment type="caution">
    <text evidence="2">The sequence shown here is derived from an EMBL/GenBank/DDBJ whole genome shotgun (WGS) entry which is preliminary data.</text>
</comment>
<sequence>MADFTNKKGKRSKYARQNAFAGGVTSRNSRNLAVPHNPRRFGNQ</sequence>
<reference evidence="2 3" key="1">
    <citation type="submission" date="2021-03" db="EMBL/GenBank/DDBJ databases">
        <title>Antimicrobial resistance genes in bacteria isolated from Japanese honey, and their potential for conferring macrolide and lincosamide resistance in the American foulbrood pathogen Paenibacillus larvae.</title>
        <authorList>
            <person name="Okamoto M."/>
            <person name="Kumagai M."/>
            <person name="Kanamori H."/>
            <person name="Takamatsu D."/>
        </authorList>
    </citation>
    <scope>NUCLEOTIDE SEQUENCE [LARGE SCALE GENOMIC DNA]</scope>
    <source>
        <strain evidence="2 3">J21TS7</strain>
    </source>
</reference>
<evidence type="ECO:0000313" key="2">
    <source>
        <dbReference type="EMBL" id="GIO58016.1"/>
    </source>
</evidence>
<evidence type="ECO:0000256" key="1">
    <source>
        <dbReference type="SAM" id="MobiDB-lite"/>
    </source>
</evidence>
<dbReference type="Proteomes" id="UP000676601">
    <property type="component" value="Unassembled WGS sequence"/>
</dbReference>
<accession>A0ABQ4LND1</accession>
<organism evidence="2 3">
    <name type="scientific">Paenibacillus cineris</name>
    <dbReference type="NCBI Taxonomy" id="237530"/>
    <lineage>
        <taxon>Bacteria</taxon>
        <taxon>Bacillati</taxon>
        <taxon>Bacillota</taxon>
        <taxon>Bacilli</taxon>
        <taxon>Bacillales</taxon>
        <taxon>Paenibacillaceae</taxon>
        <taxon>Paenibacillus</taxon>
    </lineage>
</organism>
<evidence type="ECO:0000313" key="3">
    <source>
        <dbReference type="Proteomes" id="UP000676601"/>
    </source>
</evidence>
<protein>
    <submittedName>
        <fullName evidence="2">Uncharacterized protein</fullName>
    </submittedName>
</protein>
<feature type="region of interest" description="Disordered" evidence="1">
    <location>
        <begin position="1"/>
        <end position="44"/>
    </location>
</feature>
<name>A0ABQ4LND1_9BACL</name>
<keyword evidence="3" id="KW-1185">Reference proteome</keyword>
<proteinExistence type="predicted"/>
<dbReference type="EMBL" id="BORU01000005">
    <property type="protein sequence ID" value="GIO58016.1"/>
    <property type="molecule type" value="Genomic_DNA"/>
</dbReference>